<dbReference type="EMBL" id="GG662247">
    <property type="protein sequence ID" value="EAS07062.2"/>
    <property type="molecule type" value="Genomic_DNA"/>
</dbReference>
<feature type="repeat" description="TPR" evidence="1">
    <location>
        <begin position="532"/>
        <end position="565"/>
    </location>
</feature>
<feature type="coiled-coil region" evidence="2">
    <location>
        <begin position="400"/>
        <end position="442"/>
    </location>
</feature>
<dbReference type="InParanoid" id="I7LXZ7"/>
<organism evidence="4 5">
    <name type="scientific">Tetrahymena thermophila (strain SB210)</name>
    <dbReference type="NCBI Taxonomy" id="312017"/>
    <lineage>
        <taxon>Eukaryota</taxon>
        <taxon>Sar</taxon>
        <taxon>Alveolata</taxon>
        <taxon>Ciliophora</taxon>
        <taxon>Intramacronucleata</taxon>
        <taxon>Oligohymenophorea</taxon>
        <taxon>Hymenostomatida</taxon>
        <taxon>Tetrahymenina</taxon>
        <taxon>Tetrahymenidae</taxon>
        <taxon>Tetrahymena</taxon>
    </lineage>
</organism>
<dbReference type="RefSeq" id="XP_001027304.2">
    <property type="nucleotide sequence ID" value="XM_001027304.2"/>
</dbReference>
<dbReference type="Proteomes" id="UP000009168">
    <property type="component" value="Unassembled WGS sequence"/>
</dbReference>
<dbReference type="KEGG" id="tet:TTHERM_00680690"/>
<dbReference type="SUPFAM" id="SSF48452">
    <property type="entry name" value="TPR-like"/>
    <property type="match status" value="1"/>
</dbReference>
<accession>I7LXZ7</accession>
<evidence type="ECO:0008006" key="6">
    <source>
        <dbReference type="Google" id="ProtNLM"/>
    </source>
</evidence>
<sequence>MFLSKLFYLSKKDDLVGVSFYSNTFPDSMITVAPSRLANYANSAKETCNGLKNLENYDARCRPWYKNAYINNRLVYSAPFLLQSTFVVGFTATQRLNAKDGSFISMFNQNLDLKNIKSKIFAPQDIYDESDSQEAYTILIYFTNQTVYHHRYWDPSSQVLKSWIDIEYNSSVSFDPQDKINFNNSVNYISQFAQNGSYNIVSRVNTTNFFFKFKRQNETYLSILYPVMVMSIQSSFTKEIIYNKPMLIGRVQKDRTHILEEVTLQFLPLNSMILKIELGLVFVWLLFNLLHFTIVLYKTQEIPLQKLIQAIKNNTIIQNENQKNKANSQKATNNYINNDNNNNLSQSQMKKYYAKDEYPSLSLGKNNNNINQSSALNKYQQNNQKLNKSIFKQSQIFTQLQNSKENISQLQLLAKFTQQQNEDNIIKNLNQLKQETNKTEEMQILNSSFHSSLQPSKNCREHMDEEDQLIGLDDVDLTFVEMQIIVHSIKGIFNLLKLAKMNSLMGNNDISILQFYQALDIFIQVKNFSQQIICYEQIGNQYLKIQKYSEAADSFQSALTIILQQLDFVSYGQVLDNLGEGNLNKENKQLYLDLAFDLKMLAIAQNEECNYNLEKKSFQDLNLEISSLKNINYAIQIYQNFQNDIEVQFKLIQAELVKAKILFIKNKVIALNYCNHLELEITANLMINNQIDQCFNKNVFKFEQSLICEQVLQQIFLIKQKINLYFRNYETGLQNLSDFLENNEFILEIAKYDSLQLINQIQEKTNVEKDPFLKYELEKYNKTKINMWIVIEVDPQSNIFQFERYQYQINQIINTLNEDDVVQFIIYDSQIQFNSCEFNSKNKLYLHLCFREFRNLQVQQIFQLQCKYLIDWVEIFSYTLSKMQSKIQNIPNQLKQKNLKSANSQYNIVEKQIVLLLTSNSNSNLKKNKLPQAVTFWQKIINDFEKNQQKVYFYHFKNSQSYNSDTLYSAQNLNDQNIINLKETIETNRFSLGNSTLNPNQIRSQTISTRKNTRSIQDHKPNLKKHQSKEGKEIQQTENFNSDQNNQNNEIEVDNDIIISELFQGLGINYLKSSDYSQILSQIKNLRYKNSQYYSSGIY</sequence>
<dbReference type="Gene3D" id="3.30.450.20">
    <property type="entry name" value="PAS domain"/>
    <property type="match status" value="1"/>
</dbReference>
<feature type="region of interest" description="Disordered" evidence="3">
    <location>
        <begin position="1004"/>
        <end position="1048"/>
    </location>
</feature>
<reference evidence="5" key="1">
    <citation type="journal article" date="2006" name="PLoS Biol.">
        <title>Macronuclear genome sequence of the ciliate Tetrahymena thermophila, a model eukaryote.</title>
        <authorList>
            <person name="Eisen J.A."/>
            <person name="Coyne R.S."/>
            <person name="Wu M."/>
            <person name="Wu D."/>
            <person name="Thiagarajan M."/>
            <person name="Wortman J.R."/>
            <person name="Badger J.H."/>
            <person name="Ren Q."/>
            <person name="Amedeo P."/>
            <person name="Jones K.M."/>
            <person name="Tallon L.J."/>
            <person name="Delcher A.L."/>
            <person name="Salzberg S.L."/>
            <person name="Silva J.C."/>
            <person name="Haas B.J."/>
            <person name="Majoros W.H."/>
            <person name="Farzad M."/>
            <person name="Carlton J.M."/>
            <person name="Smith R.K. Jr."/>
            <person name="Garg J."/>
            <person name="Pearlman R.E."/>
            <person name="Karrer K.M."/>
            <person name="Sun L."/>
            <person name="Manning G."/>
            <person name="Elde N.C."/>
            <person name="Turkewitz A.P."/>
            <person name="Asai D.J."/>
            <person name="Wilkes D.E."/>
            <person name="Wang Y."/>
            <person name="Cai H."/>
            <person name="Collins K."/>
            <person name="Stewart B.A."/>
            <person name="Lee S.R."/>
            <person name="Wilamowska K."/>
            <person name="Weinberg Z."/>
            <person name="Ruzzo W.L."/>
            <person name="Wloga D."/>
            <person name="Gaertig J."/>
            <person name="Frankel J."/>
            <person name="Tsao C.-C."/>
            <person name="Gorovsky M.A."/>
            <person name="Keeling P.J."/>
            <person name="Waller R.F."/>
            <person name="Patron N.J."/>
            <person name="Cherry J.M."/>
            <person name="Stover N.A."/>
            <person name="Krieger C.J."/>
            <person name="del Toro C."/>
            <person name="Ryder H.F."/>
            <person name="Williamson S.C."/>
            <person name="Barbeau R.A."/>
            <person name="Hamilton E.P."/>
            <person name="Orias E."/>
        </authorList>
    </citation>
    <scope>NUCLEOTIDE SEQUENCE [LARGE SCALE GENOMIC DNA]</scope>
    <source>
        <strain evidence="5">SB210</strain>
    </source>
</reference>
<evidence type="ECO:0000256" key="1">
    <source>
        <dbReference type="PROSITE-ProRule" id="PRU00339"/>
    </source>
</evidence>
<keyword evidence="1" id="KW-0802">TPR repeat</keyword>
<dbReference type="InterPro" id="IPR019734">
    <property type="entry name" value="TPR_rpt"/>
</dbReference>
<evidence type="ECO:0000256" key="3">
    <source>
        <dbReference type="SAM" id="MobiDB-lite"/>
    </source>
</evidence>
<dbReference type="GeneID" id="7842110"/>
<dbReference type="PROSITE" id="PS50005">
    <property type="entry name" value="TPR"/>
    <property type="match status" value="1"/>
</dbReference>
<keyword evidence="2" id="KW-0175">Coiled coil</keyword>
<evidence type="ECO:0000313" key="4">
    <source>
        <dbReference type="EMBL" id="EAS07062.2"/>
    </source>
</evidence>
<protein>
    <recommendedName>
        <fullName evidence="6">Tetratricopeptide repeat protein</fullName>
    </recommendedName>
</protein>
<proteinExistence type="predicted"/>
<gene>
    <name evidence="4" type="ORF">TTHERM_00680690</name>
</gene>
<dbReference type="Gene3D" id="1.25.40.10">
    <property type="entry name" value="Tetratricopeptide repeat domain"/>
    <property type="match status" value="1"/>
</dbReference>
<keyword evidence="5" id="KW-1185">Reference proteome</keyword>
<feature type="compositionally biased region" description="Low complexity" evidence="3">
    <location>
        <begin position="1039"/>
        <end position="1048"/>
    </location>
</feature>
<dbReference type="AlphaFoldDB" id="I7LXZ7"/>
<dbReference type="InterPro" id="IPR011990">
    <property type="entry name" value="TPR-like_helical_dom_sf"/>
</dbReference>
<name>I7LXZ7_TETTS</name>
<evidence type="ECO:0000313" key="5">
    <source>
        <dbReference type="Proteomes" id="UP000009168"/>
    </source>
</evidence>
<evidence type="ECO:0000256" key="2">
    <source>
        <dbReference type="SAM" id="Coils"/>
    </source>
</evidence>